<reference evidence="5" key="1">
    <citation type="submission" date="2022-03" db="EMBL/GenBank/DDBJ databases">
        <authorList>
            <person name="Lindestad O."/>
        </authorList>
    </citation>
    <scope>NUCLEOTIDE SEQUENCE</scope>
</reference>
<dbReference type="PANTHER" id="PTHR10612">
    <property type="entry name" value="APOLIPOPROTEIN D"/>
    <property type="match status" value="1"/>
</dbReference>
<feature type="domain" description="Lipocalin/cytosolic fatty-acid binding" evidence="4">
    <location>
        <begin position="38"/>
        <end position="198"/>
    </location>
</feature>
<keyword evidence="6" id="KW-1185">Reference proteome</keyword>
<dbReference type="GO" id="GO:0005737">
    <property type="term" value="C:cytoplasm"/>
    <property type="evidence" value="ECO:0007669"/>
    <property type="project" value="TreeGrafter"/>
</dbReference>
<protein>
    <submittedName>
        <fullName evidence="5">Jg19449 protein</fullName>
    </submittedName>
</protein>
<gene>
    <name evidence="5" type="primary">jg19449</name>
    <name evidence="5" type="ORF">PAEG_LOCUS19219</name>
</gene>
<name>A0A8S4RYU5_9NEOP</name>
<evidence type="ECO:0000256" key="1">
    <source>
        <dbReference type="ARBA" id="ARBA00006889"/>
    </source>
</evidence>
<evidence type="ECO:0000313" key="6">
    <source>
        <dbReference type="Proteomes" id="UP000838756"/>
    </source>
</evidence>
<accession>A0A8S4RYU5</accession>
<dbReference type="InterPro" id="IPR000566">
    <property type="entry name" value="Lipocln_cytosolic_FA-bd_dom"/>
</dbReference>
<evidence type="ECO:0000256" key="2">
    <source>
        <dbReference type="PIRNR" id="PIRNR036893"/>
    </source>
</evidence>
<dbReference type="PIRSF" id="PIRSF036893">
    <property type="entry name" value="Lipocalin_ApoD"/>
    <property type="match status" value="1"/>
</dbReference>
<dbReference type="Gene3D" id="2.40.128.20">
    <property type="match status" value="1"/>
</dbReference>
<comment type="similarity">
    <text evidence="1 2">Belongs to the calycin superfamily. Lipocalin family.</text>
</comment>
<comment type="caution">
    <text evidence="5">The sequence shown here is derived from an EMBL/GenBank/DDBJ whole genome shotgun (WGS) entry which is preliminary data.</text>
</comment>
<evidence type="ECO:0000313" key="5">
    <source>
        <dbReference type="EMBL" id="CAH2243006.1"/>
    </source>
</evidence>
<dbReference type="Pfam" id="PF00061">
    <property type="entry name" value="Lipocalin"/>
    <property type="match status" value="1"/>
</dbReference>
<keyword evidence="3" id="KW-0732">Signal</keyword>
<organism evidence="5 6">
    <name type="scientific">Pararge aegeria aegeria</name>
    <dbReference type="NCBI Taxonomy" id="348720"/>
    <lineage>
        <taxon>Eukaryota</taxon>
        <taxon>Metazoa</taxon>
        <taxon>Ecdysozoa</taxon>
        <taxon>Arthropoda</taxon>
        <taxon>Hexapoda</taxon>
        <taxon>Insecta</taxon>
        <taxon>Pterygota</taxon>
        <taxon>Neoptera</taxon>
        <taxon>Endopterygota</taxon>
        <taxon>Lepidoptera</taxon>
        <taxon>Glossata</taxon>
        <taxon>Ditrysia</taxon>
        <taxon>Papilionoidea</taxon>
        <taxon>Nymphalidae</taxon>
        <taxon>Satyrinae</taxon>
        <taxon>Satyrini</taxon>
        <taxon>Parargina</taxon>
        <taxon>Pararge</taxon>
    </lineage>
</organism>
<evidence type="ECO:0000259" key="4">
    <source>
        <dbReference type="Pfam" id="PF00061"/>
    </source>
</evidence>
<feature type="signal peptide" evidence="3">
    <location>
        <begin position="1"/>
        <end position="15"/>
    </location>
</feature>
<dbReference type="SUPFAM" id="SSF50814">
    <property type="entry name" value="Lipocalins"/>
    <property type="match status" value="1"/>
</dbReference>
<dbReference type="OrthoDB" id="565904at2759"/>
<dbReference type="GO" id="GO:0006629">
    <property type="term" value="P:lipid metabolic process"/>
    <property type="evidence" value="ECO:0007669"/>
    <property type="project" value="TreeGrafter"/>
</dbReference>
<dbReference type="Proteomes" id="UP000838756">
    <property type="component" value="Unassembled WGS sequence"/>
</dbReference>
<dbReference type="GO" id="GO:0000302">
    <property type="term" value="P:response to reactive oxygen species"/>
    <property type="evidence" value="ECO:0007669"/>
    <property type="project" value="TreeGrafter"/>
</dbReference>
<dbReference type="PANTHER" id="PTHR10612:SF62">
    <property type="entry name" value="LIPOCALIN_CYTOSOLIC FATTY-ACID BINDING DOMAIN-CONTAINING PROTEIN"/>
    <property type="match status" value="1"/>
</dbReference>
<sequence length="207" mass="23058">MYCLILLAFVASASANVYNVQCPLVKPVENFNLEAYGNGVWYEIAKYSNEAEKGGQCGSTEYHLQGDTFQVRSYHVANGRLASIDGSARLAIPSANEGKLVFTLPYGGQDCCSVLSVPKSSGVGGALNEYTAWVLDTDYENYAIVYHCRYNHEKKTRQDLAWILSRTKTLDAVSKAKIERFISECKFLDSSRFVYTDFSEAACKVQY</sequence>
<dbReference type="EMBL" id="CAKXAJ010025710">
    <property type="protein sequence ID" value="CAH2243006.1"/>
    <property type="molecule type" value="Genomic_DNA"/>
</dbReference>
<dbReference type="InterPro" id="IPR012674">
    <property type="entry name" value="Calycin"/>
</dbReference>
<evidence type="ECO:0000256" key="3">
    <source>
        <dbReference type="SAM" id="SignalP"/>
    </source>
</evidence>
<dbReference type="AlphaFoldDB" id="A0A8S4RYU5"/>
<dbReference type="InterPro" id="IPR022271">
    <property type="entry name" value="Lipocalin_ApoD"/>
</dbReference>
<proteinExistence type="inferred from homology"/>
<feature type="chain" id="PRO_5035789280" evidence="3">
    <location>
        <begin position="16"/>
        <end position="207"/>
    </location>
</feature>